<reference evidence="2" key="2">
    <citation type="submission" date="2021-08" db="EMBL/GenBank/DDBJ databases">
        <authorList>
            <person name="Tani A."/>
            <person name="Ola A."/>
            <person name="Ogura Y."/>
            <person name="Katsura K."/>
            <person name="Hayashi T."/>
        </authorList>
    </citation>
    <scope>NUCLEOTIDE SEQUENCE</scope>
    <source>
        <strain evidence="2">NBRC 15686</strain>
    </source>
</reference>
<gene>
    <name evidence="2" type="ORF">LNAOJCKE_4235</name>
</gene>
<evidence type="ECO:0000256" key="1">
    <source>
        <dbReference type="SAM" id="Phobius"/>
    </source>
</evidence>
<organism evidence="2 3">
    <name type="scientific">Methylorubrum aminovorans</name>
    <dbReference type="NCBI Taxonomy" id="269069"/>
    <lineage>
        <taxon>Bacteria</taxon>
        <taxon>Pseudomonadati</taxon>
        <taxon>Pseudomonadota</taxon>
        <taxon>Alphaproteobacteria</taxon>
        <taxon>Hyphomicrobiales</taxon>
        <taxon>Methylobacteriaceae</taxon>
        <taxon>Methylorubrum</taxon>
    </lineage>
</organism>
<keyword evidence="1" id="KW-0812">Transmembrane</keyword>
<feature type="transmembrane region" description="Helical" evidence="1">
    <location>
        <begin position="58"/>
        <end position="80"/>
    </location>
</feature>
<accession>A0ABQ4UJZ5</accession>
<name>A0ABQ4UJZ5_9HYPH</name>
<evidence type="ECO:0000313" key="2">
    <source>
        <dbReference type="EMBL" id="GJE67011.1"/>
    </source>
</evidence>
<feature type="transmembrane region" description="Helical" evidence="1">
    <location>
        <begin position="211"/>
        <end position="235"/>
    </location>
</feature>
<keyword evidence="3" id="KW-1185">Reference proteome</keyword>
<protein>
    <submittedName>
        <fullName evidence="2">Uncharacterized protein</fullName>
    </submittedName>
</protein>
<feature type="transmembrane region" description="Helical" evidence="1">
    <location>
        <begin position="101"/>
        <end position="127"/>
    </location>
</feature>
<keyword evidence="1" id="KW-0472">Membrane</keyword>
<proteinExistence type="predicted"/>
<dbReference type="RefSeq" id="WP_238227216.1">
    <property type="nucleotide sequence ID" value="NZ_BAAADH010000012.1"/>
</dbReference>
<feature type="transmembrane region" description="Helical" evidence="1">
    <location>
        <begin position="139"/>
        <end position="161"/>
    </location>
</feature>
<sequence>MREPDVISNLRRAVPALLVVLAAVLFAFQGPAAAAAMQAAPEALLSLPMPAPLPSVRLLTILVGLHLLGLCFGLGGATMLDFWILRWMRWGDLPNEIARTFLFVSKVVSVGLALLWVSGLGFLAVYAFEAPEKLSNPKIVAKITVVAVLTLNGWLIHALVLPGVLRDVSRPMFDGVSRLRTGVFLISGAVSGVSWYTAFALGLMRELNGRVAAGLLLALWLAAMVAAGLAAYAFWQFLRRRSLDARIEAAEEALVSAVPSWPALKRRIRLRIGRSRPDTAPPGAFPAAPQAAPLALSAVALRAPDRDGREAVAPHPMRAVPLGMTCVRESRMAAFRARLSSI</sequence>
<dbReference type="Proteomes" id="UP001055039">
    <property type="component" value="Unassembled WGS sequence"/>
</dbReference>
<dbReference type="EMBL" id="BPRC01000020">
    <property type="protein sequence ID" value="GJE67011.1"/>
    <property type="molecule type" value="Genomic_DNA"/>
</dbReference>
<keyword evidence="1" id="KW-1133">Transmembrane helix</keyword>
<evidence type="ECO:0000313" key="3">
    <source>
        <dbReference type="Proteomes" id="UP001055039"/>
    </source>
</evidence>
<feature type="transmembrane region" description="Helical" evidence="1">
    <location>
        <begin position="182"/>
        <end position="205"/>
    </location>
</feature>
<reference evidence="2" key="1">
    <citation type="journal article" date="2021" name="Front. Microbiol.">
        <title>Comprehensive Comparative Genomics and Phenotyping of Methylobacterium Species.</title>
        <authorList>
            <person name="Alessa O."/>
            <person name="Ogura Y."/>
            <person name="Fujitani Y."/>
            <person name="Takami H."/>
            <person name="Hayashi T."/>
            <person name="Sahin N."/>
            <person name="Tani A."/>
        </authorList>
    </citation>
    <scope>NUCLEOTIDE SEQUENCE</scope>
    <source>
        <strain evidence="2">NBRC 15686</strain>
    </source>
</reference>
<comment type="caution">
    <text evidence="2">The sequence shown here is derived from an EMBL/GenBank/DDBJ whole genome shotgun (WGS) entry which is preliminary data.</text>
</comment>